<dbReference type="Pfam" id="PF13426">
    <property type="entry name" value="PAS_9"/>
    <property type="match status" value="1"/>
</dbReference>
<evidence type="ECO:0000256" key="2">
    <source>
        <dbReference type="ARBA" id="ARBA00012438"/>
    </source>
</evidence>
<dbReference type="InterPro" id="IPR003594">
    <property type="entry name" value="HATPase_dom"/>
</dbReference>
<dbReference type="SMART" id="SM00388">
    <property type="entry name" value="HisKA"/>
    <property type="match status" value="1"/>
</dbReference>
<dbReference type="InterPro" id="IPR005467">
    <property type="entry name" value="His_kinase_dom"/>
</dbReference>
<dbReference type="GO" id="GO:0016301">
    <property type="term" value="F:kinase activity"/>
    <property type="evidence" value="ECO:0007669"/>
    <property type="project" value="UniProtKB-KW"/>
</dbReference>
<keyword evidence="6" id="KW-0902">Two-component regulatory system</keyword>
<evidence type="ECO:0000256" key="6">
    <source>
        <dbReference type="ARBA" id="ARBA00023012"/>
    </source>
</evidence>
<dbReference type="SUPFAM" id="SSF55785">
    <property type="entry name" value="PYP-like sensor domain (PAS domain)"/>
    <property type="match status" value="2"/>
</dbReference>
<dbReference type="CDD" id="cd00082">
    <property type="entry name" value="HisKA"/>
    <property type="match status" value="1"/>
</dbReference>
<proteinExistence type="predicted"/>
<feature type="domain" description="PAS" evidence="8">
    <location>
        <begin position="42"/>
        <end position="87"/>
    </location>
</feature>
<dbReference type="Gene3D" id="3.30.565.10">
    <property type="entry name" value="Histidine kinase-like ATPase, C-terminal domain"/>
    <property type="match status" value="1"/>
</dbReference>
<dbReference type="Pfam" id="PF00512">
    <property type="entry name" value="HisKA"/>
    <property type="match status" value="1"/>
</dbReference>
<feature type="domain" description="Histidine kinase" evidence="7">
    <location>
        <begin position="287"/>
        <end position="527"/>
    </location>
</feature>
<dbReference type="Gene3D" id="1.10.287.130">
    <property type="match status" value="1"/>
</dbReference>
<comment type="catalytic activity">
    <reaction evidence="1">
        <text>ATP + protein L-histidine = ADP + protein N-phospho-L-histidine.</text>
        <dbReference type="EC" id="2.7.13.3"/>
    </reaction>
</comment>
<evidence type="ECO:0000256" key="3">
    <source>
        <dbReference type="ARBA" id="ARBA00022553"/>
    </source>
</evidence>
<name>A0ABQ3ULE8_9CHLR</name>
<gene>
    <name evidence="9" type="ORF">KSB_20360</name>
</gene>
<keyword evidence="10" id="KW-1185">Reference proteome</keyword>
<dbReference type="InterPro" id="IPR036097">
    <property type="entry name" value="HisK_dim/P_sf"/>
</dbReference>
<dbReference type="InterPro" id="IPR035965">
    <property type="entry name" value="PAS-like_dom_sf"/>
</dbReference>
<dbReference type="Pfam" id="PF08448">
    <property type="entry name" value="PAS_4"/>
    <property type="match status" value="1"/>
</dbReference>
<dbReference type="SUPFAM" id="SSF55874">
    <property type="entry name" value="ATPase domain of HSP90 chaperone/DNA topoisomerase II/histidine kinase"/>
    <property type="match status" value="1"/>
</dbReference>
<dbReference type="PANTHER" id="PTHR43047">
    <property type="entry name" value="TWO-COMPONENT HISTIDINE PROTEIN KINASE"/>
    <property type="match status" value="1"/>
</dbReference>
<dbReference type="SUPFAM" id="SSF47384">
    <property type="entry name" value="Homodimeric domain of signal transducing histidine kinase"/>
    <property type="match status" value="1"/>
</dbReference>
<organism evidence="9 10">
    <name type="scientific">Ktedonobacter robiniae</name>
    <dbReference type="NCBI Taxonomy" id="2778365"/>
    <lineage>
        <taxon>Bacteria</taxon>
        <taxon>Bacillati</taxon>
        <taxon>Chloroflexota</taxon>
        <taxon>Ktedonobacteria</taxon>
        <taxon>Ktedonobacterales</taxon>
        <taxon>Ktedonobacteraceae</taxon>
        <taxon>Ktedonobacter</taxon>
    </lineage>
</organism>
<dbReference type="InterPro" id="IPR036890">
    <property type="entry name" value="HATPase_C_sf"/>
</dbReference>
<dbReference type="PROSITE" id="PS50112">
    <property type="entry name" value="PAS"/>
    <property type="match status" value="1"/>
</dbReference>
<keyword evidence="3" id="KW-0597">Phosphoprotein</keyword>
<keyword evidence="5 9" id="KW-0418">Kinase</keyword>
<dbReference type="EC" id="2.7.13.3" evidence="2"/>
<dbReference type="CDD" id="cd00075">
    <property type="entry name" value="HATPase"/>
    <property type="match status" value="1"/>
</dbReference>
<evidence type="ECO:0000259" key="8">
    <source>
        <dbReference type="PROSITE" id="PS50112"/>
    </source>
</evidence>
<dbReference type="Pfam" id="PF02518">
    <property type="entry name" value="HATPase_c"/>
    <property type="match status" value="1"/>
</dbReference>
<evidence type="ECO:0000259" key="7">
    <source>
        <dbReference type="PROSITE" id="PS50109"/>
    </source>
</evidence>
<dbReference type="Proteomes" id="UP000654345">
    <property type="component" value="Unassembled WGS sequence"/>
</dbReference>
<evidence type="ECO:0000256" key="4">
    <source>
        <dbReference type="ARBA" id="ARBA00022679"/>
    </source>
</evidence>
<dbReference type="InterPro" id="IPR013656">
    <property type="entry name" value="PAS_4"/>
</dbReference>
<dbReference type="PANTHER" id="PTHR43047:SF72">
    <property type="entry name" value="OSMOSENSING HISTIDINE PROTEIN KINASE SLN1"/>
    <property type="match status" value="1"/>
</dbReference>
<reference evidence="9 10" key="1">
    <citation type="journal article" date="2021" name="Int. J. Syst. Evol. Microbiol.">
        <title>Reticulibacter mediterranei gen. nov., sp. nov., within the new family Reticulibacteraceae fam. nov., and Ktedonospora formicarum gen. nov., sp. nov., Ktedonobacter robiniae sp. nov., Dictyobacter formicarum sp. nov. and Dictyobacter arantiisoli sp. nov., belonging to the class Ktedonobacteria.</title>
        <authorList>
            <person name="Yabe S."/>
            <person name="Zheng Y."/>
            <person name="Wang C.M."/>
            <person name="Sakai Y."/>
            <person name="Abe K."/>
            <person name="Yokota A."/>
            <person name="Donadio S."/>
            <person name="Cavaletti L."/>
            <person name="Monciardini P."/>
        </authorList>
    </citation>
    <scope>NUCLEOTIDE SEQUENCE [LARGE SCALE GENOMIC DNA]</scope>
    <source>
        <strain evidence="9 10">SOSP1-30</strain>
    </source>
</reference>
<dbReference type="InterPro" id="IPR003661">
    <property type="entry name" value="HisK_dim/P_dom"/>
</dbReference>
<evidence type="ECO:0000313" key="10">
    <source>
        <dbReference type="Proteomes" id="UP000654345"/>
    </source>
</evidence>
<dbReference type="EMBL" id="BNJG01000001">
    <property type="protein sequence ID" value="GHO53561.1"/>
    <property type="molecule type" value="Genomic_DNA"/>
</dbReference>
<dbReference type="SMART" id="SM00091">
    <property type="entry name" value="PAS"/>
    <property type="match status" value="2"/>
</dbReference>
<dbReference type="NCBIfam" id="TIGR00229">
    <property type="entry name" value="sensory_box"/>
    <property type="match status" value="2"/>
</dbReference>
<evidence type="ECO:0000256" key="1">
    <source>
        <dbReference type="ARBA" id="ARBA00000085"/>
    </source>
</evidence>
<dbReference type="PROSITE" id="PS50109">
    <property type="entry name" value="HIS_KIN"/>
    <property type="match status" value="1"/>
</dbReference>
<dbReference type="SMART" id="SM00387">
    <property type="entry name" value="HATPase_c"/>
    <property type="match status" value="1"/>
</dbReference>
<evidence type="ECO:0000313" key="9">
    <source>
        <dbReference type="EMBL" id="GHO53561.1"/>
    </source>
</evidence>
<keyword evidence="4" id="KW-0808">Transferase</keyword>
<dbReference type="PRINTS" id="PR00344">
    <property type="entry name" value="BCTRLSENSOR"/>
</dbReference>
<comment type="caution">
    <text evidence="9">The sequence shown here is derived from an EMBL/GenBank/DDBJ whole genome shotgun (WGS) entry which is preliminary data.</text>
</comment>
<dbReference type="InterPro" id="IPR004358">
    <property type="entry name" value="Sig_transdc_His_kin-like_C"/>
</dbReference>
<dbReference type="CDD" id="cd00130">
    <property type="entry name" value="PAS"/>
    <property type="match status" value="1"/>
</dbReference>
<accession>A0ABQ3ULE8</accession>
<protein>
    <recommendedName>
        <fullName evidence="2">histidine kinase</fullName>
        <ecNumber evidence="2">2.7.13.3</ecNumber>
    </recommendedName>
</protein>
<sequence length="529" mass="61011">MHTEDRSDLNAETTKARISEPHTGQALPTLDLVAFQQRQQQTGQYIAQILDNMSDCFFHLDSQWRYTYINTKTENFSGRTREELLGRCVWDEYPRMRNSVLEQRYREAVAAQQPIHFETDGLYSGKYYEIHVYPMREYGISVYYHDITEQKRAKELAARERKHLELLLNSNIIGLFIADDTYILHSNTALLELFGYTEAEPPLQPLAWAEITPPEYAALDQAMLHEMLEHISCAPYEKEYIRKDGSRIPVLLGAVLYQREPCQWIGFVIDNSERKELERRKDDFISMASHELRNPITAIYGNLQLAERRFKRLLEERDNLPTDLHSVIDDVHTHVGRSLGKLKQLNRLVGDLLDTTRIQANKLVLNPDTCDLLAIVHDTVLDQRRSFPGHKFLLKIPMDLGDMRIHADKDRIEQVLYNLLNNAIKYADPVEPISIGIEQQASQARVWVEDHGPGLSQEQKASIWKRYYQIERNDHHQPTTTEQHVGGGLGLGLYISQTIIGLHNGLIGVESEPGQGSTFWFSLPLLTQQ</sequence>
<dbReference type="RefSeq" id="WP_201370376.1">
    <property type="nucleotide sequence ID" value="NZ_BNJG01000001.1"/>
</dbReference>
<dbReference type="InterPro" id="IPR000014">
    <property type="entry name" value="PAS"/>
</dbReference>
<dbReference type="Gene3D" id="3.30.450.20">
    <property type="entry name" value="PAS domain"/>
    <property type="match status" value="2"/>
</dbReference>
<evidence type="ECO:0000256" key="5">
    <source>
        <dbReference type="ARBA" id="ARBA00022777"/>
    </source>
</evidence>